<gene>
    <name evidence="2" type="ORF">EB796_014536</name>
</gene>
<sequence>MCSVFQQRLATESNAGYEEHRAEAVIHREERKRYERRASIAFNRKHDDDGHRYKQMAQYHLEKEQEANFQAAEKIFKKNNSNRKRLEIDLHGLHPQEAVQFAEQSILAKRQTAFKCMYPVFQQWFDMEEYGSNAEYSKFRAEALIRLHKAHKNKQNEAIPGSLSNIQT</sequence>
<comment type="caution">
    <text evidence="2">The sequence shown here is derived from an EMBL/GenBank/DDBJ whole genome shotgun (WGS) entry which is preliminary data.</text>
</comment>
<dbReference type="InterPro" id="IPR036063">
    <property type="entry name" value="Smr_dom_sf"/>
</dbReference>
<feature type="domain" description="DUF1771" evidence="1">
    <location>
        <begin position="16"/>
        <end position="81"/>
    </location>
</feature>
<evidence type="ECO:0000313" key="2">
    <source>
        <dbReference type="EMBL" id="KAF6027156.1"/>
    </source>
</evidence>
<dbReference type="EMBL" id="VXIV02002132">
    <property type="protein sequence ID" value="KAF6027156.1"/>
    <property type="molecule type" value="Genomic_DNA"/>
</dbReference>
<reference evidence="2" key="1">
    <citation type="submission" date="2020-06" db="EMBL/GenBank/DDBJ databases">
        <title>Draft genome of Bugula neritina, a colonial animal packing powerful symbionts and potential medicines.</title>
        <authorList>
            <person name="Rayko M."/>
        </authorList>
    </citation>
    <scope>NUCLEOTIDE SEQUENCE [LARGE SCALE GENOMIC DNA]</scope>
    <source>
        <strain evidence="2">Kwan_BN1</strain>
    </source>
</reference>
<evidence type="ECO:0000259" key="1">
    <source>
        <dbReference type="SMART" id="SM01162"/>
    </source>
</evidence>
<dbReference type="OrthoDB" id="3231855at2759"/>
<dbReference type="InterPro" id="IPR053020">
    <property type="entry name" value="Smr_domain_protein"/>
</dbReference>
<protein>
    <recommendedName>
        <fullName evidence="1">DUF1771 domain-containing protein</fullName>
    </recommendedName>
</protein>
<organism evidence="2 3">
    <name type="scientific">Bugula neritina</name>
    <name type="common">Brown bryozoan</name>
    <name type="synonym">Sertularia neritina</name>
    <dbReference type="NCBI Taxonomy" id="10212"/>
    <lineage>
        <taxon>Eukaryota</taxon>
        <taxon>Metazoa</taxon>
        <taxon>Spiralia</taxon>
        <taxon>Lophotrochozoa</taxon>
        <taxon>Bryozoa</taxon>
        <taxon>Gymnolaemata</taxon>
        <taxon>Cheilostomatida</taxon>
        <taxon>Flustrina</taxon>
        <taxon>Buguloidea</taxon>
        <taxon>Bugulidae</taxon>
        <taxon>Bugula</taxon>
    </lineage>
</organism>
<keyword evidence="3" id="KW-1185">Reference proteome</keyword>
<proteinExistence type="predicted"/>
<dbReference type="AlphaFoldDB" id="A0A7J7JP10"/>
<dbReference type="InterPro" id="IPR013899">
    <property type="entry name" value="DUF1771"/>
</dbReference>
<dbReference type="PANTHER" id="PTHR47417:SF1">
    <property type="entry name" value="SMR DOMAIN-CONTAINING PROTEIN YPL199C"/>
    <property type="match status" value="1"/>
</dbReference>
<name>A0A7J7JP10_BUGNE</name>
<accession>A0A7J7JP10</accession>
<dbReference type="Gene3D" id="3.30.1370.110">
    <property type="match status" value="1"/>
</dbReference>
<dbReference type="PANTHER" id="PTHR47417">
    <property type="entry name" value="SMR DOMAIN-CONTAINING PROTEIN YPL199C"/>
    <property type="match status" value="1"/>
</dbReference>
<evidence type="ECO:0000313" key="3">
    <source>
        <dbReference type="Proteomes" id="UP000593567"/>
    </source>
</evidence>
<dbReference type="Pfam" id="PF08590">
    <property type="entry name" value="DUF1771"/>
    <property type="match status" value="1"/>
</dbReference>
<dbReference type="Proteomes" id="UP000593567">
    <property type="component" value="Unassembled WGS sequence"/>
</dbReference>
<dbReference type="SMART" id="SM01162">
    <property type="entry name" value="DUF1771"/>
    <property type="match status" value="1"/>
</dbReference>